<dbReference type="Gene3D" id="1.50.10.10">
    <property type="match status" value="1"/>
</dbReference>
<name>A0A328U5A7_9BACL</name>
<organism evidence="3 4">
    <name type="scientific">Paenibacillus montanisoli</name>
    <dbReference type="NCBI Taxonomy" id="2081970"/>
    <lineage>
        <taxon>Bacteria</taxon>
        <taxon>Bacillati</taxon>
        <taxon>Bacillota</taxon>
        <taxon>Bacilli</taxon>
        <taxon>Bacillales</taxon>
        <taxon>Paenibacillaceae</taxon>
        <taxon>Paenibacillus</taxon>
    </lineage>
</organism>
<dbReference type="PANTHER" id="PTHR12654">
    <property type="entry name" value="BILE ACID BETA-GLUCOSIDASE-RELATED"/>
    <property type="match status" value="1"/>
</dbReference>
<dbReference type="OrthoDB" id="1007311at2"/>
<reference evidence="3 4" key="1">
    <citation type="submission" date="2018-06" db="EMBL/GenBank/DDBJ databases">
        <title>Paenibacillus montanisoli sp. nov., isolated from mountain area soil.</title>
        <authorList>
            <person name="Wu M."/>
        </authorList>
    </citation>
    <scope>NUCLEOTIDE SEQUENCE [LARGE SCALE GENOMIC DNA]</scope>
    <source>
        <strain evidence="3 4">RA17</strain>
    </source>
</reference>
<dbReference type="SUPFAM" id="SSF48208">
    <property type="entry name" value="Six-hairpin glycosidases"/>
    <property type="match status" value="1"/>
</dbReference>
<dbReference type="InterPro" id="IPR008928">
    <property type="entry name" value="6-hairpin_glycosidase_sf"/>
</dbReference>
<keyword evidence="4" id="KW-1185">Reference proteome</keyword>
<dbReference type="Pfam" id="PF12215">
    <property type="entry name" value="Glyco_hydr_116N"/>
    <property type="match status" value="1"/>
</dbReference>
<sequence length="809" mass="91011">MKVRTYNGIYRESWNSRIAFPLGGMGAGMLCLGGGGGLSQVSLRNYPDLPNEPYVYSAVCIKSDEGSSIARVLEGPIARWKLFGYHQKDVDPGHYLRHYGLPRFKNSAFTSRFPFATVRLQDDKLPIEAEITGWSPFAPLHADDSSLPAAALEYTFTNRSDKPLELVYSFHAKNFMASHEDTGEVLAAPNGFILHQPAAKDRPWEQGAFCAAVDDQRCKVNYAWFRGGWFDSQTMAWHAVEAGEMPSNPPITEGKPSPGASLYVPIALAPGERQTVKLMLSWFVPETDYRYGDSELPAEEPCTHKPWYAGRYENVQAVASDWARRYDELYALSKQFSDCYYDTTLPAEVMEASSANLSILKSPTVLRQTDGRLWSWEGVNETTGSCHGSCTHVWNYAQALPHLFPAESRALRATEVNECQDEHGHQNFRTPLPIRPAAHNFHAAADGQLGGIMNTYREWRISGDSAWLKQLWPKVKQSLRFCIESWDPRHRGVLEEPHHNTYDIEFWGANGMCTSLYLGALKAASRMAEHLGESAAFYETLYESGRDIMENQLFNGEYYEQHIQWEGLREQSPLTMASININYSPEAVQLFKEEGPKYQYGKGCLSDGVIGAWIAEMCGLGEILDRNQVRSHLLSVFKYNFRKDLTGHANLQRSGFAVGEEGGLLLCTWPHGGQLKLPFVYSNEVWTGIEYQVASHLMLLGCVEEGLEIVRTCRDRYDGTIRNPYDECECGHWYARAMASYGLIQGMTGIRYDAPERTLYVSPSIGGDFRSFLSTSSGYGTVGVRGGEPFFEPVYGEVQIDRFVYTMEK</sequence>
<dbReference type="Proteomes" id="UP000249260">
    <property type="component" value="Unassembled WGS sequence"/>
</dbReference>
<dbReference type="PANTHER" id="PTHR12654:SF0">
    <property type="entry name" value="NON-LYSOSOMAL GLUCOSYLCERAMIDASE"/>
    <property type="match status" value="1"/>
</dbReference>
<proteinExistence type="predicted"/>
<feature type="domain" description="Glycosyl-hydrolase family 116 catalytic region" evidence="1">
    <location>
        <begin position="439"/>
        <end position="742"/>
    </location>
</feature>
<evidence type="ECO:0000313" key="4">
    <source>
        <dbReference type="Proteomes" id="UP000249260"/>
    </source>
</evidence>
<feature type="domain" description="Glycosyl-hydrolase family 116 N-terminal" evidence="2">
    <location>
        <begin position="19"/>
        <end position="328"/>
    </location>
</feature>
<accession>A0A328U5A7</accession>
<dbReference type="GO" id="GO:0005975">
    <property type="term" value="P:carbohydrate metabolic process"/>
    <property type="evidence" value="ECO:0007669"/>
    <property type="project" value="InterPro"/>
</dbReference>
<evidence type="ECO:0008006" key="5">
    <source>
        <dbReference type="Google" id="ProtNLM"/>
    </source>
</evidence>
<dbReference type="AlphaFoldDB" id="A0A328U5A7"/>
<evidence type="ECO:0000259" key="1">
    <source>
        <dbReference type="Pfam" id="PF04685"/>
    </source>
</evidence>
<dbReference type="RefSeq" id="WP_112880913.1">
    <property type="nucleotide sequence ID" value="NZ_QLUW01000001.1"/>
</dbReference>
<comment type="caution">
    <text evidence="3">The sequence shown here is derived from an EMBL/GenBank/DDBJ whole genome shotgun (WGS) entry which is preliminary data.</text>
</comment>
<dbReference type="GO" id="GO:0004553">
    <property type="term" value="F:hydrolase activity, hydrolyzing O-glycosyl compounds"/>
    <property type="evidence" value="ECO:0007669"/>
    <property type="project" value="InterPro"/>
</dbReference>
<dbReference type="InterPro" id="IPR052566">
    <property type="entry name" value="Non-lysos_glucosylceramidase"/>
</dbReference>
<dbReference type="Pfam" id="PF04685">
    <property type="entry name" value="DUF608"/>
    <property type="match status" value="1"/>
</dbReference>
<protein>
    <recommendedName>
        <fullName evidence="5">Beta-glucosidase</fullName>
    </recommendedName>
</protein>
<evidence type="ECO:0000313" key="3">
    <source>
        <dbReference type="EMBL" id="RAP77790.1"/>
    </source>
</evidence>
<dbReference type="InterPro" id="IPR006775">
    <property type="entry name" value="GH116_catalytic"/>
</dbReference>
<dbReference type="InterPro" id="IPR012341">
    <property type="entry name" value="6hp_glycosidase-like_sf"/>
</dbReference>
<evidence type="ECO:0000259" key="2">
    <source>
        <dbReference type="Pfam" id="PF12215"/>
    </source>
</evidence>
<dbReference type="InterPro" id="IPR024462">
    <property type="entry name" value="GH116_N"/>
</dbReference>
<dbReference type="EMBL" id="QLUW01000001">
    <property type="protein sequence ID" value="RAP77790.1"/>
    <property type="molecule type" value="Genomic_DNA"/>
</dbReference>
<gene>
    <name evidence="3" type="ORF">DL346_04855</name>
</gene>